<evidence type="ECO:0000256" key="5">
    <source>
        <dbReference type="SAM" id="MobiDB-lite"/>
    </source>
</evidence>
<evidence type="ECO:0000256" key="2">
    <source>
        <dbReference type="ARBA" id="ARBA00022771"/>
    </source>
</evidence>
<dbReference type="EMBL" id="KV417581">
    <property type="protein sequence ID" value="KZP17574.1"/>
    <property type="molecule type" value="Genomic_DNA"/>
</dbReference>
<dbReference type="GO" id="GO:0043565">
    <property type="term" value="F:sequence-specific DNA binding"/>
    <property type="evidence" value="ECO:0007669"/>
    <property type="project" value="InterPro"/>
</dbReference>
<evidence type="ECO:0000313" key="10">
    <source>
        <dbReference type="Proteomes" id="UP000076532"/>
    </source>
</evidence>
<dbReference type="SMART" id="SM00249">
    <property type="entry name" value="PHD"/>
    <property type="match status" value="3"/>
</dbReference>
<sequence>MAVNITLALRNKDLVKVNDHVYCCPRWSQRDGTPYSVARIMEFLPPAGTETGKGKGKETYTRARLAWYYRPTDVSDRPNPDSRLLLAAIYSEIADLSQLRAKCHVIHRDKITDLSGWKKRPDRFYFNRLFDPYIKKEFEVIQSSDVRNLPQHIKEVLCSRYEYVVTEKEVVPDLTDNIRLCGHCEEWCPTPETVKCDRCKNHFHMACVQPPLLAKPARGYGWTCAPCSRRHEQEVDSHEVRPVTPTAKPKSNAPAARGRGRPRKDRGQAEREESIEVKHFKMWPFRYFGQHTIAEDTLDPDDLINPRTASRIGIKFQANVANGPTETAETIGPEERGGPSTVEAMSLINQMTEQEVTELEECKDALTDNQDLQSAVDWLTEVIHRFTDSYVKGSPPATVNMDVLMHGEKWKKYESRYTDRQWTLQEMAAFDDGILIHNAELRAIRDEIGTRTMPEVVRYYGHWKNAKLRERNKKPLGDMVYPTREEIKKRGASLSDDEGSIDLRPTRANPACAACRAKESKTWWKAPKGLTTNILCDNCGLNWRKYADLNVRPQREESLPNGKAKREGTPLAASATKRSKTISSSLQSTPPPSNAPQIRCQACSKNGPLGKVLECKQCHFKIHAAAAGAVVEPSAVESWVCDLCQNEDSLEASLNSDCLLCPRVRGDRKAQKILPSPDSFLRACKPTEGQGWVHVLCSVFMPEVSFTDAACLRLAEGISTIPRQRWLTSCSICNEAGGAVTKCSDCVKEYHASCAWKAGHRFGFELQPVKNSRRDITTITTFLGESGSMQPLICCKEHNTTRHTIYDLCSTNEMGESALQHYCRLYKQEKVAQAHALLRKARRLDLVQGVRGDGTLSPPDEPLVPDRRCHQCQTMFSPAFYELAPTSSPFIAQGDATAWLCHKCHFTTAPLVPAVEPAISEPMVAEPMIMT</sequence>
<organism evidence="9 10">
    <name type="scientific">Athelia psychrophila</name>
    <dbReference type="NCBI Taxonomy" id="1759441"/>
    <lineage>
        <taxon>Eukaryota</taxon>
        <taxon>Fungi</taxon>
        <taxon>Dikarya</taxon>
        <taxon>Basidiomycota</taxon>
        <taxon>Agaricomycotina</taxon>
        <taxon>Agaricomycetes</taxon>
        <taxon>Agaricomycetidae</taxon>
        <taxon>Atheliales</taxon>
        <taxon>Atheliaceae</taxon>
        <taxon>Athelia</taxon>
    </lineage>
</organism>
<dbReference type="InterPro" id="IPR001965">
    <property type="entry name" value="Znf_PHD"/>
</dbReference>
<dbReference type="InterPro" id="IPR000679">
    <property type="entry name" value="Znf_GATA"/>
</dbReference>
<feature type="domain" description="PHD-type" evidence="6">
    <location>
        <begin position="178"/>
        <end position="230"/>
    </location>
</feature>
<evidence type="ECO:0000256" key="3">
    <source>
        <dbReference type="ARBA" id="ARBA00022833"/>
    </source>
</evidence>
<dbReference type="Pfam" id="PF01426">
    <property type="entry name" value="BAH"/>
    <property type="match status" value="1"/>
</dbReference>
<dbReference type="PANTHER" id="PTHR47672:SF1">
    <property type="entry name" value="E3 UBIQUITIN-PROTEIN LIGASE SNT2"/>
    <property type="match status" value="1"/>
</dbReference>
<evidence type="ECO:0000259" key="7">
    <source>
        <dbReference type="PROSITE" id="PS51038"/>
    </source>
</evidence>
<dbReference type="CDD" id="cd15497">
    <property type="entry name" value="PHD1_Snt2p_like"/>
    <property type="match status" value="1"/>
</dbReference>
<dbReference type="InterPro" id="IPR034732">
    <property type="entry name" value="EPHD"/>
</dbReference>
<dbReference type="PROSITE" id="PS51805">
    <property type="entry name" value="EPHD"/>
    <property type="match status" value="1"/>
</dbReference>
<keyword evidence="10" id="KW-1185">Reference proteome</keyword>
<keyword evidence="3" id="KW-0862">Zinc</keyword>
<name>A0A166G8E4_9AGAM</name>
<dbReference type="PROSITE" id="PS51038">
    <property type="entry name" value="BAH"/>
    <property type="match status" value="1"/>
</dbReference>
<evidence type="ECO:0000256" key="1">
    <source>
        <dbReference type="ARBA" id="ARBA00022723"/>
    </source>
</evidence>
<evidence type="ECO:0000259" key="8">
    <source>
        <dbReference type="PROSITE" id="PS51805"/>
    </source>
</evidence>
<proteinExistence type="predicted"/>
<dbReference type="PANTHER" id="PTHR47672">
    <property type="entry name" value="E3 UBIQUITIN-PROTEIN LIGASE SNT2"/>
    <property type="match status" value="1"/>
</dbReference>
<keyword evidence="2 4" id="KW-0863">Zinc-finger</keyword>
<dbReference type="GO" id="GO:0004842">
    <property type="term" value="F:ubiquitin-protein transferase activity"/>
    <property type="evidence" value="ECO:0007669"/>
    <property type="project" value="TreeGrafter"/>
</dbReference>
<dbReference type="GO" id="GO:0003682">
    <property type="term" value="F:chromatin binding"/>
    <property type="evidence" value="ECO:0007669"/>
    <property type="project" value="InterPro"/>
</dbReference>
<dbReference type="SUPFAM" id="SSF57903">
    <property type="entry name" value="FYVE/PHD zinc finger"/>
    <property type="match status" value="2"/>
</dbReference>
<feature type="domain" description="PHD-type" evidence="8">
    <location>
        <begin position="655"/>
        <end position="784"/>
    </location>
</feature>
<dbReference type="GO" id="GO:0048189">
    <property type="term" value="C:Lid2 complex"/>
    <property type="evidence" value="ECO:0007669"/>
    <property type="project" value="TreeGrafter"/>
</dbReference>
<dbReference type="InterPro" id="IPR001025">
    <property type="entry name" value="BAH_dom"/>
</dbReference>
<evidence type="ECO:0000259" key="6">
    <source>
        <dbReference type="PROSITE" id="PS50016"/>
    </source>
</evidence>
<dbReference type="Gene3D" id="2.30.30.490">
    <property type="match status" value="1"/>
</dbReference>
<dbReference type="InterPro" id="IPR013083">
    <property type="entry name" value="Znf_RING/FYVE/PHD"/>
</dbReference>
<dbReference type="GO" id="GO:0036205">
    <property type="term" value="P:histone catabolic process"/>
    <property type="evidence" value="ECO:0007669"/>
    <property type="project" value="TreeGrafter"/>
</dbReference>
<evidence type="ECO:0000313" key="9">
    <source>
        <dbReference type="EMBL" id="KZP17574.1"/>
    </source>
</evidence>
<dbReference type="InterPro" id="IPR029617">
    <property type="entry name" value="Snt2"/>
</dbReference>
<dbReference type="GO" id="GO:0006355">
    <property type="term" value="P:regulation of DNA-templated transcription"/>
    <property type="evidence" value="ECO:0007669"/>
    <property type="project" value="InterPro"/>
</dbReference>
<dbReference type="Pfam" id="PF13832">
    <property type="entry name" value="zf-HC5HC2H_2"/>
    <property type="match status" value="1"/>
</dbReference>
<dbReference type="Proteomes" id="UP000076532">
    <property type="component" value="Unassembled WGS sequence"/>
</dbReference>
<dbReference type="OrthoDB" id="336088at2759"/>
<dbReference type="SMART" id="SM00439">
    <property type="entry name" value="BAH"/>
    <property type="match status" value="1"/>
</dbReference>
<dbReference type="STRING" id="436010.A0A166G8E4"/>
<dbReference type="Gene3D" id="1.10.10.60">
    <property type="entry name" value="Homeodomain-like"/>
    <property type="match status" value="1"/>
</dbReference>
<dbReference type="CDD" id="cd15571">
    <property type="entry name" value="ePHD"/>
    <property type="match status" value="1"/>
</dbReference>
<gene>
    <name evidence="9" type="ORF">FIBSPDRAFT_957028</name>
</gene>
<evidence type="ECO:0000256" key="4">
    <source>
        <dbReference type="PROSITE-ProRule" id="PRU00146"/>
    </source>
</evidence>
<dbReference type="AlphaFoldDB" id="A0A166G8E4"/>
<feature type="region of interest" description="Disordered" evidence="5">
    <location>
        <begin position="233"/>
        <end position="273"/>
    </location>
</feature>
<dbReference type="GO" id="GO:0008270">
    <property type="term" value="F:zinc ion binding"/>
    <property type="evidence" value="ECO:0007669"/>
    <property type="project" value="UniProtKB-KW"/>
</dbReference>
<dbReference type="PROSITE" id="PS50016">
    <property type="entry name" value="ZF_PHD_2"/>
    <property type="match status" value="1"/>
</dbReference>
<dbReference type="Pfam" id="PF00628">
    <property type="entry name" value="PHD"/>
    <property type="match status" value="1"/>
</dbReference>
<dbReference type="InterPro" id="IPR043151">
    <property type="entry name" value="BAH_sf"/>
</dbReference>
<evidence type="ECO:0008006" key="11">
    <source>
        <dbReference type="Google" id="ProtNLM"/>
    </source>
</evidence>
<dbReference type="InterPro" id="IPR011011">
    <property type="entry name" value="Znf_FYVE_PHD"/>
</dbReference>
<accession>A0A166G8E4</accession>
<protein>
    <recommendedName>
        <fullName evidence="11">BAH-domain-containing protein</fullName>
    </recommendedName>
</protein>
<reference evidence="9 10" key="1">
    <citation type="journal article" date="2016" name="Mol. Biol. Evol.">
        <title>Comparative Genomics of Early-Diverging Mushroom-Forming Fungi Provides Insights into the Origins of Lignocellulose Decay Capabilities.</title>
        <authorList>
            <person name="Nagy L.G."/>
            <person name="Riley R."/>
            <person name="Tritt A."/>
            <person name="Adam C."/>
            <person name="Daum C."/>
            <person name="Floudas D."/>
            <person name="Sun H."/>
            <person name="Yadav J.S."/>
            <person name="Pangilinan J."/>
            <person name="Larsson K.H."/>
            <person name="Matsuura K."/>
            <person name="Barry K."/>
            <person name="Labutti K."/>
            <person name="Kuo R."/>
            <person name="Ohm R.A."/>
            <person name="Bhattacharya S.S."/>
            <person name="Shirouzu T."/>
            <person name="Yoshinaga Y."/>
            <person name="Martin F.M."/>
            <person name="Grigoriev I.V."/>
            <person name="Hibbett D.S."/>
        </authorList>
    </citation>
    <scope>NUCLEOTIDE SEQUENCE [LARGE SCALE GENOMIC DNA]</scope>
    <source>
        <strain evidence="9 10">CBS 109695</strain>
    </source>
</reference>
<feature type="compositionally biased region" description="Basic and acidic residues" evidence="5">
    <location>
        <begin position="554"/>
        <end position="568"/>
    </location>
</feature>
<keyword evidence="1" id="KW-0479">Metal-binding</keyword>
<dbReference type="SUPFAM" id="SSF57716">
    <property type="entry name" value="Glucocorticoid receptor-like (DNA-binding domain)"/>
    <property type="match status" value="1"/>
</dbReference>
<dbReference type="SMART" id="SM00401">
    <property type="entry name" value="ZnF_GATA"/>
    <property type="match status" value="1"/>
</dbReference>
<feature type="domain" description="BAH" evidence="7">
    <location>
        <begin position="13"/>
        <end position="141"/>
    </location>
</feature>
<dbReference type="Gene3D" id="3.30.40.10">
    <property type="entry name" value="Zinc/RING finger domain, C3HC4 (zinc finger)"/>
    <property type="match status" value="2"/>
</dbReference>
<feature type="region of interest" description="Disordered" evidence="5">
    <location>
        <begin position="554"/>
        <end position="593"/>
    </location>
</feature>
<dbReference type="InterPro" id="IPR019787">
    <property type="entry name" value="Znf_PHD-finger"/>
</dbReference>